<name>A0A812M9D3_9DINO</name>
<keyword evidence="3" id="KW-1185">Reference proteome</keyword>
<organism evidence="2 3">
    <name type="scientific">Symbiodinium natans</name>
    <dbReference type="NCBI Taxonomy" id="878477"/>
    <lineage>
        <taxon>Eukaryota</taxon>
        <taxon>Sar</taxon>
        <taxon>Alveolata</taxon>
        <taxon>Dinophyceae</taxon>
        <taxon>Suessiales</taxon>
        <taxon>Symbiodiniaceae</taxon>
        <taxon>Symbiodinium</taxon>
    </lineage>
</organism>
<dbReference type="AlphaFoldDB" id="A0A812M9D3"/>
<dbReference type="EMBL" id="CAJNDS010001435">
    <property type="protein sequence ID" value="CAE7259488.1"/>
    <property type="molecule type" value="Genomic_DNA"/>
</dbReference>
<evidence type="ECO:0000256" key="1">
    <source>
        <dbReference type="SAM" id="Coils"/>
    </source>
</evidence>
<feature type="coiled-coil region" evidence="1">
    <location>
        <begin position="233"/>
        <end position="278"/>
    </location>
</feature>
<proteinExistence type="predicted"/>
<feature type="coiled-coil region" evidence="1">
    <location>
        <begin position="17"/>
        <end position="152"/>
    </location>
</feature>
<reference evidence="2" key="1">
    <citation type="submission" date="2021-02" db="EMBL/GenBank/DDBJ databases">
        <authorList>
            <person name="Dougan E. K."/>
            <person name="Rhodes N."/>
            <person name="Thang M."/>
            <person name="Chan C."/>
        </authorList>
    </citation>
    <scope>NUCLEOTIDE SEQUENCE</scope>
</reference>
<keyword evidence="1" id="KW-0175">Coiled coil</keyword>
<dbReference type="OrthoDB" id="474297at2759"/>
<sequence length="326" mass="38315">MANHADPFTRPSMFPEAQQWKEQLEAMKAARLQEEREQKAKEAAQEQMIKSWEIEVQQMKVERNEALRKAEEAEEHARRQVQDYHWATAKKLQEMEEKIRRLQSMLDEERTAQLLERQRQTEQVAQVRREAAVELEEAEKRHRVELAAEQERVREAHELVDLVQKRAHEDVVAARAREERRITEVRAAAETRTRELEAKMRSEANMRDAHLLERQRLMEEALYANGLEKAEAIDAAQRHLACMEQELQTSKDQADALYAEKEARLKDFEDTARKNTDEMVKHHKELLDLERALHNRSMERTMDRVVQHLKLGDESSLPAPPIAQDA</sequence>
<accession>A0A812M9D3</accession>
<evidence type="ECO:0000313" key="3">
    <source>
        <dbReference type="Proteomes" id="UP000604046"/>
    </source>
</evidence>
<comment type="caution">
    <text evidence="2">The sequence shown here is derived from an EMBL/GenBank/DDBJ whole genome shotgun (WGS) entry which is preliminary data.</text>
</comment>
<gene>
    <name evidence="2" type="ORF">SNAT2548_LOCUS13526</name>
</gene>
<protein>
    <submittedName>
        <fullName evidence="2">Uncharacterized protein</fullName>
    </submittedName>
</protein>
<dbReference type="Proteomes" id="UP000604046">
    <property type="component" value="Unassembled WGS sequence"/>
</dbReference>
<evidence type="ECO:0000313" key="2">
    <source>
        <dbReference type="EMBL" id="CAE7259488.1"/>
    </source>
</evidence>